<proteinExistence type="predicted"/>
<gene>
    <name evidence="1" type="ORF">DZC30_22180</name>
</gene>
<dbReference type="Proteomes" id="UP000261948">
    <property type="component" value="Unassembled WGS sequence"/>
</dbReference>
<dbReference type="InterPro" id="IPR010982">
    <property type="entry name" value="Lambda_DNA-bd_dom_sf"/>
</dbReference>
<accession>A0A373F531</accession>
<keyword evidence="2" id="KW-1185">Reference proteome</keyword>
<dbReference type="EMBL" id="QURR01000057">
    <property type="protein sequence ID" value="RGE39251.1"/>
    <property type="molecule type" value="Genomic_DNA"/>
</dbReference>
<organism evidence="1 2">
    <name type="scientific">Comamonas testosteroni</name>
    <name type="common">Pseudomonas testosteroni</name>
    <dbReference type="NCBI Taxonomy" id="285"/>
    <lineage>
        <taxon>Bacteria</taxon>
        <taxon>Pseudomonadati</taxon>
        <taxon>Pseudomonadota</taxon>
        <taxon>Betaproteobacteria</taxon>
        <taxon>Burkholderiales</taxon>
        <taxon>Comamonadaceae</taxon>
        <taxon>Comamonas</taxon>
    </lineage>
</organism>
<comment type="caution">
    <text evidence="1">The sequence shown here is derived from an EMBL/GenBank/DDBJ whole genome shotgun (WGS) entry which is preliminary data.</text>
</comment>
<dbReference type="GO" id="GO:0003677">
    <property type="term" value="F:DNA binding"/>
    <property type="evidence" value="ECO:0007669"/>
    <property type="project" value="InterPro"/>
</dbReference>
<dbReference type="Gene3D" id="1.10.260.40">
    <property type="entry name" value="lambda repressor-like DNA-binding domains"/>
    <property type="match status" value="1"/>
</dbReference>
<dbReference type="OrthoDB" id="8912782at2"/>
<name>A0A373F531_COMTE</name>
<dbReference type="AlphaFoldDB" id="A0A373F531"/>
<sequence length="119" mass="12875">MIESEIRARAANALRVCQLHGIAQADIAAHVGASQPQVSRILKGECVRVSRLFEEVCLFVEQFDAGVTTEAVCANNDLIEALRTTWDGSASHAKALSAVIRSMALLKPEKWSANSRKAV</sequence>
<evidence type="ECO:0000313" key="2">
    <source>
        <dbReference type="Proteomes" id="UP000261948"/>
    </source>
</evidence>
<protein>
    <submittedName>
        <fullName evidence="1">Uncharacterized protein</fullName>
    </submittedName>
</protein>
<evidence type="ECO:0000313" key="1">
    <source>
        <dbReference type="EMBL" id="RGE39251.1"/>
    </source>
</evidence>
<reference evidence="1 2" key="1">
    <citation type="submission" date="2018-08" db="EMBL/GenBank/DDBJ databases">
        <title>Comamonas testosteroni strain SWCO2.</title>
        <authorList>
            <person name="Jiang N."/>
            <person name="Zhang X.Z."/>
        </authorList>
    </citation>
    <scope>NUCLEOTIDE SEQUENCE [LARGE SCALE GENOMIC DNA]</scope>
    <source>
        <strain evidence="1 2">SWCO2</strain>
    </source>
</reference>